<dbReference type="GO" id="GO:0005634">
    <property type="term" value="C:nucleus"/>
    <property type="evidence" value="ECO:0007669"/>
    <property type="project" value="TreeGrafter"/>
</dbReference>
<feature type="compositionally biased region" description="Basic residues" evidence="3">
    <location>
        <begin position="737"/>
        <end position="757"/>
    </location>
</feature>
<organism evidence="6 7">
    <name type="scientific">Phialophora macrospora</name>
    <dbReference type="NCBI Taxonomy" id="1851006"/>
    <lineage>
        <taxon>Eukaryota</taxon>
        <taxon>Fungi</taxon>
        <taxon>Dikarya</taxon>
        <taxon>Ascomycota</taxon>
        <taxon>Pezizomycotina</taxon>
        <taxon>Eurotiomycetes</taxon>
        <taxon>Chaetothyriomycetidae</taxon>
        <taxon>Chaetothyriales</taxon>
        <taxon>Herpotrichiellaceae</taxon>
        <taxon>Phialophora</taxon>
    </lineage>
</organism>
<feature type="region of interest" description="Disordered" evidence="3">
    <location>
        <begin position="854"/>
        <end position="931"/>
    </location>
</feature>
<feature type="compositionally biased region" description="Pro residues" evidence="3">
    <location>
        <begin position="230"/>
        <end position="241"/>
    </location>
</feature>
<dbReference type="EMBL" id="KN846963">
    <property type="protein sequence ID" value="KIW62345.1"/>
    <property type="molecule type" value="Genomic_DNA"/>
</dbReference>
<feature type="compositionally biased region" description="Basic and acidic residues" evidence="3">
    <location>
        <begin position="472"/>
        <end position="489"/>
    </location>
</feature>
<dbReference type="InterPro" id="IPR038336">
    <property type="entry name" value="NET_sf"/>
</dbReference>
<dbReference type="SUPFAM" id="SSF47370">
    <property type="entry name" value="Bromodomain"/>
    <property type="match status" value="2"/>
</dbReference>
<feature type="region of interest" description="Disordered" evidence="3">
    <location>
        <begin position="1"/>
        <end position="125"/>
    </location>
</feature>
<dbReference type="Pfam" id="PF00439">
    <property type="entry name" value="Bromodomain"/>
    <property type="match status" value="2"/>
</dbReference>
<feature type="compositionally biased region" description="Acidic residues" evidence="3">
    <location>
        <begin position="690"/>
        <end position="713"/>
    </location>
</feature>
<dbReference type="SMART" id="SM00297">
    <property type="entry name" value="BROMO"/>
    <property type="match status" value="2"/>
</dbReference>
<dbReference type="CDD" id="cd05499">
    <property type="entry name" value="Bromo_BDF1_2_II"/>
    <property type="match status" value="1"/>
</dbReference>
<dbReference type="PROSITE" id="PS51525">
    <property type="entry name" value="NET"/>
    <property type="match status" value="1"/>
</dbReference>
<dbReference type="GO" id="GO:0006338">
    <property type="term" value="P:chromatin remodeling"/>
    <property type="evidence" value="ECO:0007669"/>
    <property type="project" value="TreeGrafter"/>
</dbReference>
<name>A0A0D2F5T0_9EURO</name>
<dbReference type="PRINTS" id="PR00503">
    <property type="entry name" value="BROMODOMAIN"/>
</dbReference>
<evidence type="ECO:0000256" key="3">
    <source>
        <dbReference type="SAM" id="MobiDB-lite"/>
    </source>
</evidence>
<dbReference type="Proteomes" id="UP000054266">
    <property type="component" value="Unassembled WGS sequence"/>
</dbReference>
<feature type="compositionally biased region" description="Basic and acidic residues" evidence="3">
    <location>
        <begin position="533"/>
        <end position="544"/>
    </location>
</feature>
<gene>
    <name evidence="6" type="ORF">PV04_10526</name>
</gene>
<dbReference type="HOGENOM" id="CLU_001499_2_1_1"/>
<feature type="compositionally biased region" description="Low complexity" evidence="3">
    <location>
        <begin position="490"/>
        <end position="522"/>
    </location>
</feature>
<dbReference type="InterPro" id="IPR036427">
    <property type="entry name" value="Bromodomain-like_sf"/>
</dbReference>
<dbReference type="PROSITE" id="PS50014">
    <property type="entry name" value="BROMODOMAIN_2"/>
    <property type="match status" value="2"/>
</dbReference>
<keyword evidence="1 2" id="KW-0103">Bromodomain</keyword>
<dbReference type="InterPro" id="IPR050935">
    <property type="entry name" value="Bromo_chromatin_reader"/>
</dbReference>
<feature type="domain" description="Bromo" evidence="4">
    <location>
        <begin position="585"/>
        <end position="657"/>
    </location>
</feature>
<dbReference type="InterPro" id="IPR027353">
    <property type="entry name" value="NET_dom"/>
</dbReference>
<reference evidence="6 7" key="1">
    <citation type="submission" date="2015-01" db="EMBL/GenBank/DDBJ databases">
        <title>The Genome Sequence of Capronia semiimmersa CBS27337.</title>
        <authorList>
            <consortium name="The Broad Institute Genomics Platform"/>
            <person name="Cuomo C."/>
            <person name="de Hoog S."/>
            <person name="Gorbushina A."/>
            <person name="Stielow B."/>
            <person name="Teixiera M."/>
            <person name="Abouelleil A."/>
            <person name="Chapman S.B."/>
            <person name="Priest M."/>
            <person name="Young S.K."/>
            <person name="Wortman J."/>
            <person name="Nusbaum C."/>
            <person name="Birren B."/>
        </authorList>
    </citation>
    <scope>NUCLEOTIDE SEQUENCE [LARGE SCALE GENOMIC DNA]</scope>
    <source>
        <strain evidence="6 7">CBS 27337</strain>
    </source>
</reference>
<dbReference type="PROSITE" id="PS00633">
    <property type="entry name" value="BROMODOMAIN_1"/>
    <property type="match status" value="1"/>
</dbReference>
<evidence type="ECO:0000256" key="2">
    <source>
        <dbReference type="PROSITE-ProRule" id="PRU00035"/>
    </source>
</evidence>
<protein>
    <recommendedName>
        <fullName evidence="8">Bromo domain-containing protein</fullName>
    </recommendedName>
</protein>
<dbReference type="PANTHER" id="PTHR22880:SF225">
    <property type="entry name" value="BROMODOMAIN-CONTAINING PROTEIN BET-1-RELATED"/>
    <property type="match status" value="1"/>
</dbReference>
<dbReference type="GO" id="GO:0006355">
    <property type="term" value="P:regulation of DNA-templated transcription"/>
    <property type="evidence" value="ECO:0007669"/>
    <property type="project" value="TreeGrafter"/>
</dbReference>
<feature type="domain" description="Bromo" evidence="4">
    <location>
        <begin position="379"/>
        <end position="451"/>
    </location>
</feature>
<feature type="compositionally biased region" description="Polar residues" evidence="3">
    <location>
        <begin position="12"/>
        <end position="21"/>
    </location>
</feature>
<sequence length="931" mass="101038">MDVEMQMEASGLPTQFGSTSDLPEESHIADNMAASISNSEAVVNPSPPKQPADDAPRPDPVGAVLEAVPEQALSVPSEAPATNGITERTGESAQIAISTVPDSQPQPSLENVSTAPPVTTSNSDSILTESFIPSSIPAEIESSATPVETIQSTMEISEPPPVPAEAPVSDLRTAPHSDALTPEAVAKVEAQKHELDNSADLPSAPKTDIPDASLSFARSMDVTSNNTGLPSPPAQSPPAAPQPEHAVLPDPIHAAEPAPTVAMLPPEAPEESAPLPAGPMTSEPADQIMTEAPAPSTKLVHQREEDVDDVERATKRIKTDEPQPVVEEPHFKVPEVPAASSPPLANGESIAPAAVTEDGDDTITPARLAHMKKVISNLKKSNASANFRLPVDYVGLNIPTYPLVIKHPMDLSTIDNRLKRNDYTSVSAFVADFELIISNCFTFNGVDHGVSQQARKMKQSFDSQMKNLPKASIEEPSKDVKKAARKAEPTRTAPPRRPSVSTSTVNVGSAGSPVSAAPSTPAFALNPDGMPLIRRDSSITDGRPKRAIVPTKRNSEFGAGRPRKKKYELQLKFCEEVLKDLMSAKNWQANQYFMDPVDPVALNIPTYFQIIKKPMDLKTVKQKLQNNEYERAKDFEEDVRQIFKNCFKFNPEGDLVNNSGHALETLFNSKWATKEEWLSAREPASVTQSDADEDEDDEEEESEDEGNESEEDRSEQIKQLQKQIEALSKQATELSQKSKKSKSPKAGKKKDKTKVKKEKSEAPAPKASKDKKETKKKSAKKPEKERYVTFAEKQYISNGIAMLPEKQMQDALRIIQQSVPSLANSDQSEIELDIEEVPNSALLKLLGFVKKYAGPPPDEPKAEPTETYHAPAPTKSKKSKPMSKHEQEAQIEELKGKLGAYVGPISPNAVPSIETGDSSDDDDSGEESEEE</sequence>
<accession>A0A0D2F5T0</accession>
<evidence type="ECO:0000259" key="4">
    <source>
        <dbReference type="PROSITE" id="PS50014"/>
    </source>
</evidence>
<proteinExistence type="predicted"/>
<dbReference type="STRING" id="5601.A0A0D2F5T0"/>
<evidence type="ECO:0000259" key="5">
    <source>
        <dbReference type="PROSITE" id="PS51525"/>
    </source>
</evidence>
<feature type="compositionally biased region" description="Basic and acidic residues" evidence="3">
    <location>
        <begin position="883"/>
        <end position="896"/>
    </location>
</feature>
<feature type="region of interest" description="Disordered" evidence="3">
    <location>
        <begin position="137"/>
        <end position="257"/>
    </location>
</feature>
<evidence type="ECO:0000313" key="6">
    <source>
        <dbReference type="EMBL" id="KIW62345.1"/>
    </source>
</evidence>
<dbReference type="InterPro" id="IPR001487">
    <property type="entry name" value="Bromodomain"/>
</dbReference>
<keyword evidence="7" id="KW-1185">Reference proteome</keyword>
<feature type="region of interest" description="Disordered" evidence="3">
    <location>
        <begin position="678"/>
        <end position="787"/>
    </location>
</feature>
<evidence type="ECO:0008006" key="8">
    <source>
        <dbReference type="Google" id="ProtNLM"/>
    </source>
</evidence>
<dbReference type="GO" id="GO:0000785">
    <property type="term" value="C:chromatin"/>
    <property type="evidence" value="ECO:0007669"/>
    <property type="project" value="TreeGrafter"/>
</dbReference>
<feature type="compositionally biased region" description="Polar residues" evidence="3">
    <location>
        <begin position="83"/>
        <end position="125"/>
    </location>
</feature>
<feature type="region of interest" description="Disordered" evidence="3">
    <location>
        <begin position="457"/>
        <end position="544"/>
    </location>
</feature>
<feature type="compositionally biased region" description="Polar residues" evidence="3">
    <location>
        <begin position="457"/>
        <end position="466"/>
    </location>
</feature>
<evidence type="ECO:0000313" key="7">
    <source>
        <dbReference type="Proteomes" id="UP000054266"/>
    </source>
</evidence>
<dbReference type="Gene3D" id="1.20.920.10">
    <property type="entry name" value="Bromodomain-like"/>
    <property type="match status" value="2"/>
</dbReference>
<dbReference type="Gene3D" id="1.20.1270.220">
    <property type="match status" value="1"/>
</dbReference>
<feature type="compositionally biased region" description="Acidic residues" evidence="3">
    <location>
        <begin position="917"/>
        <end position="931"/>
    </location>
</feature>
<dbReference type="AlphaFoldDB" id="A0A0D2F5T0"/>
<feature type="domain" description="NET" evidence="5">
    <location>
        <begin position="778"/>
        <end position="860"/>
    </location>
</feature>
<dbReference type="PANTHER" id="PTHR22880">
    <property type="entry name" value="FALZ-RELATED BROMODOMAIN-CONTAINING PROTEINS"/>
    <property type="match status" value="1"/>
</dbReference>
<dbReference type="Pfam" id="PF17035">
    <property type="entry name" value="BET"/>
    <property type="match status" value="1"/>
</dbReference>
<dbReference type="InterPro" id="IPR018359">
    <property type="entry name" value="Bromodomain_CS"/>
</dbReference>
<feature type="compositionally biased region" description="Polar residues" evidence="3">
    <location>
        <begin position="145"/>
        <end position="155"/>
    </location>
</feature>
<evidence type="ECO:0000256" key="1">
    <source>
        <dbReference type="ARBA" id="ARBA00023117"/>
    </source>
</evidence>